<feature type="transmembrane region" description="Helical" evidence="7">
    <location>
        <begin position="20"/>
        <end position="41"/>
    </location>
</feature>
<proteinExistence type="predicted"/>
<feature type="transmembrane region" description="Helical" evidence="7">
    <location>
        <begin position="390"/>
        <end position="410"/>
    </location>
</feature>
<dbReference type="GO" id="GO:0005886">
    <property type="term" value="C:plasma membrane"/>
    <property type="evidence" value="ECO:0007669"/>
    <property type="project" value="UniProtKB-SubCell"/>
</dbReference>
<evidence type="ECO:0000256" key="6">
    <source>
        <dbReference type="ARBA" id="ARBA00023136"/>
    </source>
</evidence>
<reference evidence="9" key="1">
    <citation type="submission" date="2020-09" db="EMBL/GenBank/DDBJ databases">
        <title>A novel bacterium of genus Hazenella, isolated from South China Sea.</title>
        <authorList>
            <person name="Huang H."/>
            <person name="Mo K."/>
            <person name="Hu Y."/>
        </authorList>
    </citation>
    <scope>NUCLEOTIDE SEQUENCE</scope>
    <source>
        <strain evidence="9">IB182357</strain>
    </source>
</reference>
<keyword evidence="4 7" id="KW-0812">Transmembrane</keyword>
<feature type="transmembrane region" description="Helical" evidence="7">
    <location>
        <begin position="142"/>
        <end position="162"/>
    </location>
</feature>
<evidence type="ECO:0000256" key="2">
    <source>
        <dbReference type="ARBA" id="ARBA00022448"/>
    </source>
</evidence>
<accession>A0A926NA13</accession>
<evidence type="ECO:0000259" key="8">
    <source>
        <dbReference type="PROSITE" id="PS50850"/>
    </source>
</evidence>
<evidence type="ECO:0000256" key="7">
    <source>
        <dbReference type="SAM" id="Phobius"/>
    </source>
</evidence>
<dbReference type="Proteomes" id="UP000661691">
    <property type="component" value="Unassembled WGS sequence"/>
</dbReference>
<name>A0A926NA13_9BACL</name>
<dbReference type="PANTHER" id="PTHR43414:SF1">
    <property type="entry name" value="PEPTIDE PERMEASE"/>
    <property type="match status" value="1"/>
</dbReference>
<feature type="transmembrane region" description="Helical" evidence="7">
    <location>
        <begin position="221"/>
        <end position="241"/>
    </location>
</feature>
<feature type="transmembrane region" description="Helical" evidence="7">
    <location>
        <begin position="367"/>
        <end position="384"/>
    </location>
</feature>
<keyword evidence="2" id="KW-0813">Transport</keyword>
<dbReference type="InterPro" id="IPR011701">
    <property type="entry name" value="MFS"/>
</dbReference>
<evidence type="ECO:0000313" key="10">
    <source>
        <dbReference type="Proteomes" id="UP000661691"/>
    </source>
</evidence>
<dbReference type="RefSeq" id="WP_191140526.1">
    <property type="nucleotide sequence ID" value="NZ_JACXAG020000006.1"/>
</dbReference>
<dbReference type="GO" id="GO:0022857">
    <property type="term" value="F:transmembrane transporter activity"/>
    <property type="evidence" value="ECO:0007669"/>
    <property type="project" value="InterPro"/>
</dbReference>
<feature type="domain" description="Major facilitator superfamily (MFS) profile" evidence="8">
    <location>
        <begin position="1"/>
        <end position="415"/>
    </location>
</feature>
<dbReference type="SUPFAM" id="SSF103473">
    <property type="entry name" value="MFS general substrate transporter"/>
    <property type="match status" value="1"/>
</dbReference>
<feature type="transmembrane region" description="Helical" evidence="7">
    <location>
        <begin position="319"/>
        <end position="337"/>
    </location>
</feature>
<evidence type="ECO:0000256" key="4">
    <source>
        <dbReference type="ARBA" id="ARBA00022692"/>
    </source>
</evidence>
<dbReference type="PANTHER" id="PTHR43414">
    <property type="entry name" value="MULTIDRUG RESISTANCE PROTEIN MDTG"/>
    <property type="match status" value="1"/>
</dbReference>
<dbReference type="InterPro" id="IPR036259">
    <property type="entry name" value="MFS_trans_sf"/>
</dbReference>
<feature type="transmembrane region" description="Helical" evidence="7">
    <location>
        <begin position="81"/>
        <end position="98"/>
    </location>
</feature>
<dbReference type="Gene3D" id="1.20.1250.20">
    <property type="entry name" value="MFS general substrate transporter like domains"/>
    <property type="match status" value="1"/>
</dbReference>
<organism evidence="9 10">
    <name type="scientific">Polycladospora coralii</name>
    <dbReference type="NCBI Taxonomy" id="2771432"/>
    <lineage>
        <taxon>Bacteria</taxon>
        <taxon>Bacillati</taxon>
        <taxon>Bacillota</taxon>
        <taxon>Bacilli</taxon>
        <taxon>Bacillales</taxon>
        <taxon>Thermoactinomycetaceae</taxon>
        <taxon>Polycladospora</taxon>
    </lineage>
</organism>
<feature type="transmembrane region" description="Helical" evidence="7">
    <location>
        <begin position="168"/>
        <end position="188"/>
    </location>
</feature>
<dbReference type="EMBL" id="JACXAH010000012">
    <property type="protein sequence ID" value="MBD1372622.1"/>
    <property type="molecule type" value="Genomic_DNA"/>
</dbReference>
<dbReference type="InterPro" id="IPR020846">
    <property type="entry name" value="MFS_dom"/>
</dbReference>
<dbReference type="CDD" id="cd17329">
    <property type="entry name" value="MFS_MdtH_MDR_like"/>
    <property type="match status" value="1"/>
</dbReference>
<comment type="subcellular location">
    <subcellularLocation>
        <location evidence="1">Cell membrane</location>
        <topology evidence="1">Multi-pass membrane protein</topology>
    </subcellularLocation>
</comment>
<gene>
    <name evidence="9" type="ORF">IC620_09675</name>
</gene>
<comment type="caution">
    <text evidence="9">The sequence shown here is derived from an EMBL/GenBank/DDBJ whole genome shotgun (WGS) entry which is preliminary data.</text>
</comment>
<dbReference type="PROSITE" id="PS50850">
    <property type="entry name" value="MFS"/>
    <property type="match status" value="1"/>
</dbReference>
<evidence type="ECO:0000256" key="1">
    <source>
        <dbReference type="ARBA" id="ARBA00004651"/>
    </source>
</evidence>
<feature type="transmembrane region" description="Helical" evidence="7">
    <location>
        <begin position="104"/>
        <end position="130"/>
    </location>
</feature>
<keyword evidence="3" id="KW-1003">Cell membrane</keyword>
<feature type="transmembrane region" description="Helical" evidence="7">
    <location>
        <begin position="47"/>
        <end position="69"/>
    </location>
</feature>
<sequence>MTPQFLKDLKQMDRNIWIRFAGESLNSIAMMMMFPFFALYLKDRLDSLTQVGIVIAIGPAVAVVGSIIGGRWADTYGRKPIMIISMIGNGLILLGFIYTDGFLAYSLLSAGMGFFNSLFHPAATAMVADVTPPEKRTEAYGLLRMGHNIGAAFGPLIGASIIHLPKSIIFFTASFSLILYAVVVWIWIKETLPDKHNQVNEVNAGFRQSISAYKAVFKDRLLILFILTGIVISMSFSQTEGMLPIHFDLEMKHIFGLQNPFFYLLALNGFLVVLFQFPISRWATHKSIGFMMFWGASLFGFGMVFIGWLPVLFGEWHTQAVYVLIALGIAFTIYTIGEMMMSPVQMTFVANIAPEDLRGTYMGAASWQWIAGETLGPIIGGYMFDLSLGNLLFTSLGVGCMIAGIVYVFLDRFALQKKRIQPVTEVKVSG</sequence>
<dbReference type="AlphaFoldDB" id="A0A926NA13"/>
<evidence type="ECO:0000256" key="5">
    <source>
        <dbReference type="ARBA" id="ARBA00022989"/>
    </source>
</evidence>
<protein>
    <submittedName>
        <fullName evidence="9">MFS transporter</fullName>
    </submittedName>
</protein>
<dbReference type="Pfam" id="PF07690">
    <property type="entry name" value="MFS_1"/>
    <property type="match status" value="1"/>
</dbReference>
<evidence type="ECO:0000256" key="3">
    <source>
        <dbReference type="ARBA" id="ARBA00022475"/>
    </source>
</evidence>
<feature type="transmembrane region" description="Helical" evidence="7">
    <location>
        <begin position="291"/>
        <end position="313"/>
    </location>
</feature>
<evidence type="ECO:0000313" key="9">
    <source>
        <dbReference type="EMBL" id="MBD1372622.1"/>
    </source>
</evidence>
<keyword evidence="6 7" id="KW-0472">Membrane</keyword>
<feature type="transmembrane region" description="Helical" evidence="7">
    <location>
        <begin position="261"/>
        <end position="279"/>
    </location>
</feature>
<keyword evidence="5 7" id="KW-1133">Transmembrane helix</keyword>
<keyword evidence="10" id="KW-1185">Reference proteome</keyword>